<accession>A0ACC0BK74</accession>
<proteinExistence type="predicted"/>
<sequence>MVRPGAHRGDDNLGPVTDRTGRVESRVVTVSSIVPGIYYDPRALGSSTQPPCILFRTRPPPSLNCSYTPIPYDLYGSSQAPPTSYDPYAHAPTLPFRVPGQDFPHCRSKTQVPLNEVSGRGLQLGVQFFENLVSSVPVNSSYNIAKYEATDYGNPSSDAGLGRDSMMSKIAGSRQKRSKKSRPPTNPMQRKKAKNDNWEQTGPVDGGPLDLVLIPSYSGHIASNLVDSLLTLHLKSIDKLYIQPSKLKP</sequence>
<dbReference type="EMBL" id="CM044703">
    <property type="protein sequence ID" value="KAI5673099.1"/>
    <property type="molecule type" value="Genomic_DNA"/>
</dbReference>
<name>A0ACC0BK74_CATRO</name>
<evidence type="ECO:0000313" key="2">
    <source>
        <dbReference type="Proteomes" id="UP001060085"/>
    </source>
</evidence>
<evidence type="ECO:0000313" key="1">
    <source>
        <dbReference type="EMBL" id="KAI5673099.1"/>
    </source>
</evidence>
<dbReference type="Proteomes" id="UP001060085">
    <property type="component" value="Linkage Group LG03"/>
</dbReference>
<keyword evidence="2" id="KW-1185">Reference proteome</keyword>
<comment type="caution">
    <text evidence="1">The sequence shown here is derived from an EMBL/GenBank/DDBJ whole genome shotgun (WGS) entry which is preliminary data.</text>
</comment>
<organism evidence="1 2">
    <name type="scientific">Catharanthus roseus</name>
    <name type="common">Madagascar periwinkle</name>
    <name type="synonym">Vinca rosea</name>
    <dbReference type="NCBI Taxonomy" id="4058"/>
    <lineage>
        <taxon>Eukaryota</taxon>
        <taxon>Viridiplantae</taxon>
        <taxon>Streptophyta</taxon>
        <taxon>Embryophyta</taxon>
        <taxon>Tracheophyta</taxon>
        <taxon>Spermatophyta</taxon>
        <taxon>Magnoliopsida</taxon>
        <taxon>eudicotyledons</taxon>
        <taxon>Gunneridae</taxon>
        <taxon>Pentapetalae</taxon>
        <taxon>asterids</taxon>
        <taxon>lamiids</taxon>
        <taxon>Gentianales</taxon>
        <taxon>Apocynaceae</taxon>
        <taxon>Rauvolfioideae</taxon>
        <taxon>Vinceae</taxon>
        <taxon>Catharanthinae</taxon>
        <taxon>Catharanthus</taxon>
    </lineage>
</organism>
<protein>
    <submittedName>
        <fullName evidence="1">Uncharacterized protein</fullName>
    </submittedName>
</protein>
<gene>
    <name evidence="1" type="ORF">M9H77_13463</name>
</gene>
<reference evidence="2" key="1">
    <citation type="journal article" date="2023" name="Nat. Plants">
        <title>Single-cell RNA sequencing provides a high-resolution roadmap for understanding the multicellular compartmentation of specialized metabolism.</title>
        <authorList>
            <person name="Sun S."/>
            <person name="Shen X."/>
            <person name="Li Y."/>
            <person name="Li Y."/>
            <person name="Wang S."/>
            <person name="Li R."/>
            <person name="Zhang H."/>
            <person name="Shen G."/>
            <person name="Guo B."/>
            <person name="Wei J."/>
            <person name="Xu J."/>
            <person name="St-Pierre B."/>
            <person name="Chen S."/>
            <person name="Sun C."/>
        </authorList>
    </citation>
    <scope>NUCLEOTIDE SEQUENCE [LARGE SCALE GENOMIC DNA]</scope>
</reference>